<evidence type="ECO:0000313" key="7">
    <source>
        <dbReference type="Proteomes" id="UP000031732"/>
    </source>
</evidence>
<dbReference type="InterPro" id="IPR038765">
    <property type="entry name" value="Papain-like_cys_pep_sf"/>
</dbReference>
<dbReference type="RefSeq" id="YP_009126441.1">
    <property type="nucleotide sequence ID" value="NC_026608.1"/>
</dbReference>
<reference evidence="6 7" key="2">
    <citation type="journal article" date="2015" name="Stand. Genomic Sci.">
        <title>Complete genome sequence of Paracoccus marcusii phage vB_PmaS-R3 isolated from the South China Sea.</title>
        <authorList>
            <person name="Xu Y."/>
            <person name="Zhang R."/>
            <person name="Jiao N."/>
        </authorList>
    </citation>
    <scope>NUCLEOTIDE SEQUENCE [LARGE SCALE GENOMIC DNA]</scope>
</reference>
<evidence type="ECO:0000256" key="3">
    <source>
        <dbReference type="ARBA" id="ARBA00022801"/>
    </source>
</evidence>
<evidence type="ECO:0000259" key="5">
    <source>
        <dbReference type="PROSITE" id="PS51935"/>
    </source>
</evidence>
<protein>
    <submittedName>
        <fullName evidence="6">Cell wall peptidase</fullName>
    </submittedName>
</protein>
<keyword evidence="4" id="KW-0788">Thiol protease</keyword>
<evidence type="ECO:0000313" key="6">
    <source>
        <dbReference type="EMBL" id="AJD83175.1"/>
    </source>
</evidence>
<dbReference type="InterPro" id="IPR000064">
    <property type="entry name" value="NLP_P60_dom"/>
</dbReference>
<evidence type="ECO:0000256" key="2">
    <source>
        <dbReference type="ARBA" id="ARBA00022670"/>
    </source>
</evidence>
<dbReference type="NCBIfam" id="TIGR02219">
    <property type="entry name" value="phage_NlpC_fam"/>
    <property type="match status" value="1"/>
</dbReference>
<dbReference type="InterPro" id="IPR011929">
    <property type="entry name" value="Phage_pept_NlpC/P60"/>
</dbReference>
<keyword evidence="2" id="KW-0645">Protease</keyword>
<dbReference type="GO" id="GO:0006508">
    <property type="term" value="P:proteolysis"/>
    <property type="evidence" value="ECO:0007669"/>
    <property type="project" value="UniProtKB-KW"/>
</dbReference>
<dbReference type="GO" id="GO:0008234">
    <property type="term" value="F:cysteine-type peptidase activity"/>
    <property type="evidence" value="ECO:0007669"/>
    <property type="project" value="UniProtKB-KW"/>
</dbReference>
<organism evidence="6 7">
    <name type="scientific">Paracoccus phage vB_PmaS-R3</name>
    <dbReference type="NCBI Taxonomy" id="2494563"/>
    <lineage>
        <taxon>Viruses</taxon>
        <taxon>Duplodnaviria</taxon>
        <taxon>Heunggongvirae</taxon>
        <taxon>Uroviricota</taxon>
        <taxon>Caudoviricetes</taxon>
        <taxon>Zhuquevirus</taxon>
        <taxon>Zhuquevirus R3</taxon>
    </lineage>
</organism>
<comment type="similarity">
    <text evidence="1">Belongs to the peptidase C40 family.</text>
</comment>
<keyword evidence="7" id="KW-1185">Reference proteome</keyword>
<proteinExistence type="inferred from homology"/>
<evidence type="ECO:0000256" key="1">
    <source>
        <dbReference type="ARBA" id="ARBA00007074"/>
    </source>
</evidence>
<evidence type="ECO:0000256" key="4">
    <source>
        <dbReference type="ARBA" id="ARBA00022807"/>
    </source>
</evidence>
<feature type="domain" description="NlpC/P60" evidence="5">
    <location>
        <begin position="2"/>
        <end position="140"/>
    </location>
</feature>
<accession>A0A0B5A615</accession>
<name>A0A0B5A615_9CAUD</name>
<dbReference type="Gene3D" id="3.90.1720.10">
    <property type="entry name" value="endopeptidase domain like (from Nostoc punctiforme)"/>
    <property type="match status" value="1"/>
</dbReference>
<dbReference type="PROSITE" id="PS51935">
    <property type="entry name" value="NLPC_P60"/>
    <property type="match status" value="1"/>
</dbReference>
<dbReference type="Proteomes" id="UP000031732">
    <property type="component" value="Genome"/>
</dbReference>
<dbReference type="SUPFAM" id="SSF54001">
    <property type="entry name" value="Cysteine proteinases"/>
    <property type="match status" value="1"/>
</dbReference>
<dbReference type="Pfam" id="PF00877">
    <property type="entry name" value="NLPC_P60"/>
    <property type="match status" value="1"/>
</dbReference>
<dbReference type="GeneID" id="23681335"/>
<keyword evidence="3" id="KW-0378">Hydrolase</keyword>
<dbReference type="EMBL" id="KP162168">
    <property type="protein sequence ID" value="AJD83175.1"/>
    <property type="molecule type" value="Genomic_DNA"/>
</dbReference>
<sequence length="143" mass="15528">MCSNRDKVVALARGWVGTPYLHQGSVKGVAADCIGFIRGVRAEYVGHDVDYNPTYSPAWGEVDKDELLLKAAHEYLVPVDYEGWKPGDVLVFRVKFAKSAKHCAIAIGPRTMLHAVGNRAVIETGIGAWSSRVAGVFKFPGVV</sequence>
<dbReference type="KEGG" id="vg:23681335"/>
<reference evidence="7" key="1">
    <citation type="submission" date="2014-11" db="EMBL/GenBank/DDBJ databases">
        <title>Complete genome sequence of Paracoccus marcusii phage vB_PmaS_IMEP1 isolated from the South China Sea.</title>
        <authorList>
            <person name="Xu Y."/>
            <person name="Zhang R."/>
            <person name="Jiao N."/>
        </authorList>
    </citation>
    <scope>NUCLEOTIDE SEQUENCE [LARGE SCALE GENOMIC DNA]</scope>
</reference>
<dbReference type="GO" id="GO:0001897">
    <property type="term" value="P:symbiont-mediated cytolysis of host cell"/>
    <property type="evidence" value="ECO:0007669"/>
    <property type="project" value="UniProtKB-ARBA"/>
</dbReference>